<dbReference type="InterPro" id="IPR018060">
    <property type="entry name" value="HTH_AraC"/>
</dbReference>
<dbReference type="InterPro" id="IPR028082">
    <property type="entry name" value="Peripla_BP_I"/>
</dbReference>
<dbReference type="CDD" id="cd17574">
    <property type="entry name" value="REC_OmpR"/>
    <property type="match status" value="1"/>
</dbReference>
<keyword evidence="5" id="KW-0238">DNA-binding</keyword>
<dbReference type="SUPFAM" id="SSF52172">
    <property type="entry name" value="CheY-like"/>
    <property type="match status" value="1"/>
</dbReference>
<dbReference type="InterPro" id="IPR018062">
    <property type="entry name" value="HTH_AraC-typ_CS"/>
</dbReference>
<dbReference type="EMBL" id="JAJADR010000005">
    <property type="protein sequence ID" value="MCB2409757.1"/>
    <property type="molecule type" value="Genomic_DNA"/>
</dbReference>
<dbReference type="SMART" id="SM00448">
    <property type="entry name" value="REC"/>
    <property type="match status" value="1"/>
</dbReference>
<dbReference type="InterPro" id="IPR011006">
    <property type="entry name" value="CheY-like_superfamily"/>
</dbReference>
<dbReference type="PANTHER" id="PTHR43547:SF2">
    <property type="entry name" value="HYBRID SIGNAL TRANSDUCTION HISTIDINE KINASE C"/>
    <property type="match status" value="1"/>
</dbReference>
<evidence type="ECO:0000313" key="12">
    <source>
        <dbReference type="EMBL" id="MCB2409757.1"/>
    </source>
</evidence>
<dbReference type="InterPro" id="IPR009057">
    <property type="entry name" value="Homeodomain-like_sf"/>
</dbReference>
<dbReference type="SMART" id="SM00388">
    <property type="entry name" value="HisKA"/>
    <property type="match status" value="1"/>
</dbReference>
<dbReference type="Proteomes" id="UP001165296">
    <property type="component" value="Unassembled WGS sequence"/>
</dbReference>
<comment type="catalytic activity">
    <reaction evidence="1">
        <text>ATP + protein L-histidine = ADP + protein N-phospho-L-histidine.</text>
        <dbReference type="EC" id="2.7.13.3"/>
    </reaction>
</comment>
<evidence type="ECO:0000256" key="7">
    <source>
        <dbReference type="PROSITE-ProRule" id="PRU00169"/>
    </source>
</evidence>
<evidence type="ECO:0000259" key="11">
    <source>
        <dbReference type="PROSITE" id="PS50110"/>
    </source>
</evidence>
<keyword evidence="6" id="KW-0804">Transcription</keyword>
<sequence>MLLPVLALLSGCAQSHKSTPAYRIGFSQCSTVGPWRRAMLAGMERELSFHPEVKLRMLDAHDNSQAQQQQIRELVRGGIDLLIVSPYEAGPVTPAVEEAYAQGIPVVLLDRRTASQQYTAYVGGDNLEVGQTAARYAARLLNHHGNIIEVLGTPGSSATSDRHQGFAQGLTANPGLRVVSQVTGDWTEKKLPALKAALQAHPEVSLIFSHNDGMGRGAAEACQELGVAGRVKIIGVDALAGKNEGLDLVQRGLLTASVLYSPGGEDAIRTALKILNKEPYKRENKLGTIVIDSTNVLTMQQQTDKMVTQQQDIERQQSLLQRLQATYASQQTILYGLLATLLGATVLGMIAWNSARKNRQINHQLALQNAENDKINRRLVSQNEEISSQRNQLEALAEQSKADTEAKLRFFTNFSHELRTPLTLILGPVEELLTSSPDLSTAQRQDLALVRRNTQRLLQLVNQLLDFRKIEVGKMAVRATEGNLVAFVREIVDAFEKPARLRGVELRFLAAEPVLTAWFDGNILDKVFFNLLSNALKFTPDQGRITISLQPGEDQTVRVSVADTGRGISDQDRAHIFEWFYQGDQGAVAKGSGMGLALAQGLVRLHEGQLSFSSQPGQGSTFIVTLPRELPQDLRSHEPAAPTLLTLDEPEAIPNDFGPDADAVTSETGSETLVLVIEDNPEVNDFLARRLRTDFRVQTATDGHTGFRLATDLIPDLIVCDVMMPGLSGLEVVTQLRADWRTSHIPVVLLTARNAPEQQVEGVQAGADLYLTKPFNPTFLLESVRTLLANRARQREHFRRELSVDTATVAPSNPDQKFLNDLTAIVEANLTKTDLSVEDIARSLGISRMQLYRKVKAVLGTGVTDFIQGLRLTKAREMLLDEALTISEVAYELGFSSPSYFSTSFKARYQISPSEFRSLHIAPQH</sequence>
<dbReference type="RefSeq" id="WP_226177806.1">
    <property type="nucleotide sequence ID" value="NZ_JAJADR010000005.1"/>
</dbReference>
<dbReference type="InterPro" id="IPR003594">
    <property type="entry name" value="HATPase_dom"/>
</dbReference>
<dbReference type="Pfam" id="PF12833">
    <property type="entry name" value="HTH_18"/>
    <property type="match status" value="1"/>
</dbReference>
<evidence type="ECO:0000256" key="2">
    <source>
        <dbReference type="ARBA" id="ARBA00012438"/>
    </source>
</evidence>
<feature type="domain" description="Histidine kinase" evidence="10">
    <location>
        <begin position="413"/>
        <end position="630"/>
    </location>
</feature>
<evidence type="ECO:0000256" key="3">
    <source>
        <dbReference type="ARBA" id="ARBA00022553"/>
    </source>
</evidence>
<dbReference type="PANTHER" id="PTHR43547">
    <property type="entry name" value="TWO-COMPONENT HISTIDINE KINASE"/>
    <property type="match status" value="1"/>
</dbReference>
<dbReference type="CDD" id="cd06308">
    <property type="entry name" value="PBP1_sensor_kinase-like"/>
    <property type="match status" value="1"/>
</dbReference>
<dbReference type="PROSITE" id="PS01124">
    <property type="entry name" value="HTH_ARAC_FAMILY_2"/>
    <property type="match status" value="1"/>
</dbReference>
<dbReference type="InterPro" id="IPR004358">
    <property type="entry name" value="Sig_transdc_His_kin-like_C"/>
</dbReference>
<dbReference type="InterPro" id="IPR003661">
    <property type="entry name" value="HisK_dim/P_dom"/>
</dbReference>
<dbReference type="SUPFAM" id="SSF47384">
    <property type="entry name" value="Homodimeric domain of signal transducing histidine kinase"/>
    <property type="match status" value="1"/>
</dbReference>
<dbReference type="Pfam" id="PF02518">
    <property type="entry name" value="HATPase_c"/>
    <property type="match status" value="1"/>
</dbReference>
<dbReference type="Gene3D" id="1.10.287.130">
    <property type="match status" value="1"/>
</dbReference>
<dbReference type="InterPro" id="IPR001789">
    <property type="entry name" value="Sig_transdc_resp-reg_receiver"/>
</dbReference>
<evidence type="ECO:0000259" key="10">
    <source>
        <dbReference type="PROSITE" id="PS50109"/>
    </source>
</evidence>
<dbReference type="SUPFAM" id="SSF55874">
    <property type="entry name" value="ATPase domain of HSP90 chaperone/DNA topoisomerase II/histidine kinase"/>
    <property type="match status" value="1"/>
</dbReference>
<feature type="domain" description="Response regulatory" evidence="11">
    <location>
        <begin position="673"/>
        <end position="788"/>
    </location>
</feature>
<gene>
    <name evidence="12" type="ORF">LGH74_17330</name>
</gene>
<dbReference type="PROSITE" id="PS00041">
    <property type="entry name" value="HTH_ARAC_FAMILY_1"/>
    <property type="match status" value="1"/>
</dbReference>
<evidence type="ECO:0000256" key="8">
    <source>
        <dbReference type="SAM" id="Coils"/>
    </source>
</evidence>
<dbReference type="SMART" id="SM00387">
    <property type="entry name" value="HATPase_c"/>
    <property type="match status" value="1"/>
</dbReference>
<dbReference type="PROSITE" id="PS50110">
    <property type="entry name" value="RESPONSE_REGULATORY"/>
    <property type="match status" value="1"/>
</dbReference>
<feature type="coiled-coil region" evidence="8">
    <location>
        <begin position="365"/>
        <end position="403"/>
    </location>
</feature>
<feature type="modified residue" description="4-aspartylphosphate" evidence="7">
    <location>
        <position position="721"/>
    </location>
</feature>
<dbReference type="InterPro" id="IPR036097">
    <property type="entry name" value="HisK_dim/P_sf"/>
</dbReference>
<evidence type="ECO:0000256" key="6">
    <source>
        <dbReference type="ARBA" id="ARBA00023163"/>
    </source>
</evidence>
<evidence type="ECO:0000256" key="5">
    <source>
        <dbReference type="ARBA" id="ARBA00023125"/>
    </source>
</evidence>
<dbReference type="Pfam" id="PF00072">
    <property type="entry name" value="Response_reg"/>
    <property type="match status" value="1"/>
</dbReference>
<comment type="caution">
    <text evidence="12">The sequence shown here is derived from an EMBL/GenBank/DDBJ whole genome shotgun (WGS) entry which is preliminary data.</text>
</comment>
<keyword evidence="13" id="KW-1185">Reference proteome</keyword>
<proteinExistence type="predicted"/>
<name>A0ABS8AW53_9BACT</name>
<keyword evidence="3 7" id="KW-0597">Phosphoprotein</keyword>
<dbReference type="EC" id="2.7.13.3" evidence="2"/>
<dbReference type="InterPro" id="IPR005467">
    <property type="entry name" value="His_kinase_dom"/>
</dbReference>
<evidence type="ECO:0000256" key="4">
    <source>
        <dbReference type="ARBA" id="ARBA00023015"/>
    </source>
</evidence>
<dbReference type="Gene3D" id="3.40.50.2300">
    <property type="match status" value="3"/>
</dbReference>
<evidence type="ECO:0000259" key="9">
    <source>
        <dbReference type="PROSITE" id="PS01124"/>
    </source>
</evidence>
<keyword evidence="4" id="KW-0805">Transcription regulation</keyword>
<keyword evidence="8" id="KW-0175">Coiled coil</keyword>
<dbReference type="SUPFAM" id="SSF53822">
    <property type="entry name" value="Periplasmic binding protein-like I"/>
    <property type="match status" value="1"/>
</dbReference>
<evidence type="ECO:0000256" key="1">
    <source>
        <dbReference type="ARBA" id="ARBA00000085"/>
    </source>
</evidence>
<feature type="domain" description="HTH araC/xylS-type" evidence="9">
    <location>
        <begin position="820"/>
        <end position="919"/>
    </location>
</feature>
<dbReference type="CDD" id="cd00082">
    <property type="entry name" value="HisKA"/>
    <property type="match status" value="1"/>
</dbReference>
<protein>
    <recommendedName>
        <fullName evidence="2">histidine kinase</fullName>
        <ecNumber evidence="2">2.7.13.3</ecNumber>
    </recommendedName>
</protein>
<evidence type="ECO:0000313" key="13">
    <source>
        <dbReference type="Proteomes" id="UP001165296"/>
    </source>
</evidence>
<dbReference type="InterPro" id="IPR036890">
    <property type="entry name" value="HATPase_C_sf"/>
</dbReference>
<dbReference type="SUPFAM" id="SSF46689">
    <property type="entry name" value="Homeodomain-like"/>
    <property type="match status" value="1"/>
</dbReference>
<dbReference type="Gene3D" id="3.30.565.10">
    <property type="entry name" value="Histidine kinase-like ATPase, C-terminal domain"/>
    <property type="match status" value="1"/>
</dbReference>
<reference evidence="12" key="1">
    <citation type="submission" date="2021-10" db="EMBL/GenBank/DDBJ databases">
        <authorList>
            <person name="Dean J.D."/>
            <person name="Kim M.K."/>
            <person name="Newey C.N."/>
            <person name="Stoker T.S."/>
            <person name="Thompson D.W."/>
            <person name="Grose J.H."/>
        </authorList>
    </citation>
    <scope>NUCLEOTIDE SEQUENCE</scope>
    <source>
        <strain evidence="12">BT178</strain>
    </source>
</reference>
<dbReference type="PROSITE" id="PS50109">
    <property type="entry name" value="HIS_KIN"/>
    <property type="match status" value="1"/>
</dbReference>
<dbReference type="Pfam" id="PF00512">
    <property type="entry name" value="HisKA"/>
    <property type="match status" value="1"/>
</dbReference>
<dbReference type="SMART" id="SM00342">
    <property type="entry name" value="HTH_ARAC"/>
    <property type="match status" value="1"/>
</dbReference>
<dbReference type="Gene3D" id="1.10.10.60">
    <property type="entry name" value="Homeodomain-like"/>
    <property type="match status" value="1"/>
</dbReference>
<accession>A0ABS8AW53</accession>
<dbReference type="Pfam" id="PF13407">
    <property type="entry name" value="Peripla_BP_4"/>
    <property type="match status" value="1"/>
</dbReference>
<organism evidence="12 13">
    <name type="scientific">Hymenobacter lucidus</name>
    <dbReference type="NCBI Taxonomy" id="2880930"/>
    <lineage>
        <taxon>Bacteria</taxon>
        <taxon>Pseudomonadati</taxon>
        <taxon>Bacteroidota</taxon>
        <taxon>Cytophagia</taxon>
        <taxon>Cytophagales</taxon>
        <taxon>Hymenobacteraceae</taxon>
        <taxon>Hymenobacter</taxon>
    </lineage>
</organism>
<dbReference type="InterPro" id="IPR025997">
    <property type="entry name" value="SBP_2_dom"/>
</dbReference>
<dbReference type="PRINTS" id="PR00344">
    <property type="entry name" value="BCTRLSENSOR"/>
</dbReference>